<sequence length="525" mass="59293">MLNSQIFSNNRKGDSHPDGDRNTKKVRFKETVVDEDSFMAVDLEQQLTMSWKDKLLGGHDVVSNSVSVVPSVGNDNDFELLEGDIIEAIRGLIGKVVKLDVQTDNQIRGRFAGLTVYINLDRLLISQVFVDEVTQRVEYEALPTVCFVCGKYGHVKEMCTLVVSNQNTIGLANTTNKSSNELTVVMRSLLARNLDRENSTLGSRGKGSDFGPWMLVERKSSKRGKRESMTEIWVKHNKLYPGSRFSALLEEKDMGVESGQSARGFLGTDFGVKEADKSRSKIFRDFINVENSPVEPDQGNLKDLDFSKGPVLKENSGKNGKEKLGQKFEVSLDKSLGKRPMGLSGVVENKVEADNIIAKLVFQYSHRVKAIGFSRGIWLGWKDVIRLEVVHSHPQFILSRVWYLSSLHPIFIAYVYGSPNRQKRQFLWSELRKSIPLGQSPWIAIRDFNVILSSSKKSGGLSRGKRCPHFGYFVASAELHDLGFRGPLFTWHRGSLFKRLDRAWVMKPGFVIFIIAWLHTFQRLS</sequence>
<keyword evidence="1" id="KW-0863">Zinc-finger</keyword>
<evidence type="ECO:0000256" key="1">
    <source>
        <dbReference type="PROSITE-ProRule" id="PRU00047"/>
    </source>
</evidence>
<accession>A0ABR0PJX6</accession>
<dbReference type="SUPFAM" id="SSF56219">
    <property type="entry name" value="DNase I-like"/>
    <property type="match status" value="1"/>
</dbReference>
<dbReference type="PANTHER" id="PTHR31286:SF173">
    <property type="entry name" value="DUF4283 DOMAIN-CONTAINING PROTEIN"/>
    <property type="match status" value="1"/>
</dbReference>
<evidence type="ECO:0000313" key="4">
    <source>
        <dbReference type="EMBL" id="KAK5824616.1"/>
    </source>
</evidence>
<comment type="caution">
    <text evidence="4">The sequence shown here is derived from an EMBL/GenBank/DDBJ whole genome shotgun (WGS) entry which is preliminary data.</text>
</comment>
<dbReference type="Proteomes" id="UP001358586">
    <property type="component" value="Chromosome 6"/>
</dbReference>
<feature type="compositionally biased region" description="Polar residues" evidence="2">
    <location>
        <begin position="1"/>
        <end position="10"/>
    </location>
</feature>
<dbReference type="InterPro" id="IPR040256">
    <property type="entry name" value="At4g02000-like"/>
</dbReference>
<keyword evidence="1" id="KW-0862">Zinc</keyword>
<dbReference type="InterPro" id="IPR001878">
    <property type="entry name" value="Znf_CCHC"/>
</dbReference>
<organism evidence="4 5">
    <name type="scientific">Gossypium arboreum</name>
    <name type="common">Tree cotton</name>
    <name type="synonym">Gossypium nanking</name>
    <dbReference type="NCBI Taxonomy" id="29729"/>
    <lineage>
        <taxon>Eukaryota</taxon>
        <taxon>Viridiplantae</taxon>
        <taxon>Streptophyta</taxon>
        <taxon>Embryophyta</taxon>
        <taxon>Tracheophyta</taxon>
        <taxon>Spermatophyta</taxon>
        <taxon>Magnoliopsida</taxon>
        <taxon>eudicotyledons</taxon>
        <taxon>Gunneridae</taxon>
        <taxon>Pentapetalae</taxon>
        <taxon>rosids</taxon>
        <taxon>malvids</taxon>
        <taxon>Malvales</taxon>
        <taxon>Malvaceae</taxon>
        <taxon>Malvoideae</taxon>
        <taxon>Gossypium</taxon>
    </lineage>
</organism>
<protein>
    <recommendedName>
        <fullName evidence="3">CCHC-type domain-containing protein</fullName>
    </recommendedName>
</protein>
<feature type="compositionally biased region" description="Basic and acidic residues" evidence="2">
    <location>
        <begin position="11"/>
        <end position="24"/>
    </location>
</feature>
<proteinExistence type="predicted"/>
<feature type="region of interest" description="Disordered" evidence="2">
    <location>
        <begin position="1"/>
        <end position="24"/>
    </location>
</feature>
<dbReference type="EMBL" id="JARKNE010000006">
    <property type="protein sequence ID" value="KAK5824616.1"/>
    <property type="molecule type" value="Genomic_DNA"/>
</dbReference>
<keyword evidence="5" id="KW-1185">Reference proteome</keyword>
<dbReference type="InterPro" id="IPR036691">
    <property type="entry name" value="Endo/exonu/phosph_ase_sf"/>
</dbReference>
<feature type="domain" description="CCHC-type" evidence="3">
    <location>
        <begin position="146"/>
        <end position="159"/>
    </location>
</feature>
<name>A0ABR0PJX6_GOSAR</name>
<dbReference type="Gene3D" id="3.60.10.10">
    <property type="entry name" value="Endonuclease/exonuclease/phosphatase"/>
    <property type="match status" value="1"/>
</dbReference>
<keyword evidence="1" id="KW-0479">Metal-binding</keyword>
<dbReference type="PANTHER" id="PTHR31286">
    <property type="entry name" value="GLYCINE-RICH CELL WALL STRUCTURAL PROTEIN 1.8-LIKE"/>
    <property type="match status" value="1"/>
</dbReference>
<dbReference type="PROSITE" id="PS50158">
    <property type="entry name" value="ZF_CCHC"/>
    <property type="match status" value="1"/>
</dbReference>
<evidence type="ECO:0000259" key="3">
    <source>
        <dbReference type="PROSITE" id="PS50158"/>
    </source>
</evidence>
<reference evidence="4 5" key="1">
    <citation type="submission" date="2023-03" db="EMBL/GenBank/DDBJ databases">
        <title>WGS of Gossypium arboreum.</title>
        <authorList>
            <person name="Yu D."/>
        </authorList>
    </citation>
    <scope>NUCLEOTIDE SEQUENCE [LARGE SCALE GENOMIC DNA]</scope>
    <source>
        <tissue evidence="4">Leaf</tissue>
    </source>
</reference>
<evidence type="ECO:0000313" key="5">
    <source>
        <dbReference type="Proteomes" id="UP001358586"/>
    </source>
</evidence>
<gene>
    <name evidence="4" type="ORF">PVK06_019397</name>
</gene>
<evidence type="ECO:0000256" key="2">
    <source>
        <dbReference type="SAM" id="MobiDB-lite"/>
    </source>
</evidence>